<dbReference type="InterPro" id="IPR044814">
    <property type="entry name" value="Terpene_cyclase_plant_C1"/>
</dbReference>
<dbReference type="InterPro" id="IPR005630">
    <property type="entry name" value="Terpene_synthase_metal-bd"/>
</dbReference>
<dbReference type="AlphaFoldDB" id="A0AAF0PP52"/>
<dbReference type="Proteomes" id="UP001234989">
    <property type="component" value="Chromosome 1"/>
</dbReference>
<dbReference type="Gene3D" id="1.50.10.130">
    <property type="entry name" value="Terpene synthase, N-terminal domain"/>
    <property type="match status" value="1"/>
</dbReference>
<comment type="cofactor">
    <cofactor evidence="1">
        <name>Mg(2+)</name>
        <dbReference type="ChEBI" id="CHEBI:18420"/>
    </cofactor>
</comment>
<dbReference type="InterPro" id="IPR001906">
    <property type="entry name" value="Terpene_synth_N"/>
</dbReference>
<dbReference type="PANTHER" id="PTHR31225">
    <property type="entry name" value="OS04G0344100 PROTEIN-RELATED"/>
    <property type="match status" value="1"/>
</dbReference>
<reference evidence="8" key="1">
    <citation type="submission" date="2023-08" db="EMBL/GenBank/DDBJ databases">
        <title>A de novo genome assembly of Solanum verrucosum Schlechtendal, a Mexican diploid species geographically isolated from the other diploid A-genome species in potato relatives.</title>
        <authorList>
            <person name="Hosaka K."/>
        </authorList>
    </citation>
    <scope>NUCLEOTIDE SEQUENCE</scope>
    <source>
        <tissue evidence="8">Young leaves</tissue>
    </source>
</reference>
<dbReference type="InterPro" id="IPR008930">
    <property type="entry name" value="Terpenoid_cyclase/PrenylTrfase"/>
</dbReference>
<evidence type="ECO:0000313" key="8">
    <source>
        <dbReference type="EMBL" id="WMV08373.1"/>
    </source>
</evidence>
<feature type="non-terminal residue" evidence="8">
    <location>
        <position position="1"/>
    </location>
</feature>
<feature type="domain" description="Terpene synthase metal-binding" evidence="7">
    <location>
        <begin position="198"/>
        <end position="440"/>
    </location>
</feature>
<dbReference type="Pfam" id="PF03936">
    <property type="entry name" value="Terpene_synth_C"/>
    <property type="match status" value="1"/>
</dbReference>
<dbReference type="InterPro" id="IPR036965">
    <property type="entry name" value="Terpene_synth_N_sf"/>
</dbReference>
<evidence type="ECO:0000256" key="5">
    <source>
        <dbReference type="ARBA" id="ARBA00023239"/>
    </source>
</evidence>
<dbReference type="SFLD" id="SFLDS00005">
    <property type="entry name" value="Isoprenoid_Synthase_Type_I"/>
    <property type="match status" value="1"/>
</dbReference>
<evidence type="ECO:0000256" key="3">
    <source>
        <dbReference type="ARBA" id="ARBA00006333"/>
    </source>
</evidence>
<sequence length="496" mass="58018">KIHPREREQVQDRKEEVRRMLIAFPNTSLEKLELIDKIQRSEVSYHFEEEIEASLQMIYEAYYECNNIFGDDNLYVVALGFRLLRQQGYFVSSDVFKKFKDSEGNFEKALTTHVPAMLSFYEATHLRVHGEDILEQALVFTSSHLKSMMPSLSDFFREQVMLALNQPIRMSLPREYSGSTFVKDWFKDYVSGFRWWRDLEFLTKYPFARDRLVESYFWSLSVYFEPKFAMARRMLAKIIALATIIDEIYDVYGSYDELRCFTHVIESSDSGRSAIDQLSSYMRLCYLAILDVYSEMEEELAKKGKTYRLYYAKNEMKKLIRAYFDEAKWYHSDYSVPTFEEYIKVSLVSSGYMMVATISLVGIEDNLMNKYIMDWVTKEPLVVKASTVIARLMDDIAGHEFEQEKGHEPSTVECLMTQNGTSKEEVILELQKLVNDAWEDVNKQCLSPTDVLVLILVRVLNLVRVIDLLYKDGDVFTHSTTHFKDIITSILVDPIP</sequence>
<keyword evidence="5" id="KW-0456">Lyase</keyword>
<dbReference type="SUPFAM" id="SSF48239">
    <property type="entry name" value="Terpenoid cyclases/Protein prenyltransferases"/>
    <property type="match status" value="1"/>
</dbReference>
<dbReference type="SFLD" id="SFLDG01019">
    <property type="entry name" value="Terpene_Cyclase_Like_1_C_Termi"/>
    <property type="match status" value="1"/>
</dbReference>
<protein>
    <submittedName>
        <fullName evidence="8">Uncharacterized protein</fullName>
    </submittedName>
</protein>
<proteinExistence type="inferred from homology"/>
<dbReference type="PANTHER" id="PTHR31225:SF221">
    <property type="entry name" value="(-)-GERMACRENE D SYNTHASE"/>
    <property type="match status" value="1"/>
</dbReference>
<dbReference type="SUPFAM" id="SSF48576">
    <property type="entry name" value="Terpenoid synthases"/>
    <property type="match status" value="1"/>
</dbReference>
<dbReference type="FunFam" id="1.10.600.10:FF:000007">
    <property type="entry name" value="Isoprene synthase, chloroplastic"/>
    <property type="match status" value="1"/>
</dbReference>
<dbReference type="InterPro" id="IPR050148">
    <property type="entry name" value="Terpene_synthase-like"/>
</dbReference>
<feature type="domain" description="Terpene synthase N-terminal" evidence="6">
    <location>
        <begin position="7"/>
        <end position="162"/>
    </location>
</feature>
<evidence type="ECO:0000256" key="4">
    <source>
        <dbReference type="ARBA" id="ARBA00022723"/>
    </source>
</evidence>
<dbReference type="EMBL" id="CP133612">
    <property type="protein sequence ID" value="WMV08373.1"/>
    <property type="molecule type" value="Genomic_DNA"/>
</dbReference>
<keyword evidence="4" id="KW-0479">Metal-binding</keyword>
<dbReference type="InterPro" id="IPR008949">
    <property type="entry name" value="Isoprenoid_synthase_dom_sf"/>
</dbReference>
<gene>
    <name evidence="8" type="ORF">MTR67_001758</name>
</gene>
<evidence type="ECO:0000256" key="1">
    <source>
        <dbReference type="ARBA" id="ARBA00001946"/>
    </source>
</evidence>
<dbReference type="GO" id="GO:0000287">
    <property type="term" value="F:magnesium ion binding"/>
    <property type="evidence" value="ECO:0007669"/>
    <property type="project" value="InterPro"/>
</dbReference>
<dbReference type="InterPro" id="IPR034741">
    <property type="entry name" value="Terpene_cyclase-like_1_C"/>
</dbReference>
<evidence type="ECO:0000259" key="6">
    <source>
        <dbReference type="Pfam" id="PF01397"/>
    </source>
</evidence>
<dbReference type="GO" id="GO:0016102">
    <property type="term" value="P:diterpenoid biosynthetic process"/>
    <property type="evidence" value="ECO:0007669"/>
    <property type="project" value="InterPro"/>
</dbReference>
<dbReference type="CDD" id="cd00684">
    <property type="entry name" value="Terpene_cyclase_plant_C1"/>
    <property type="match status" value="1"/>
</dbReference>
<accession>A0AAF0PP52</accession>
<dbReference type="Gene3D" id="1.10.600.10">
    <property type="entry name" value="Farnesyl Diphosphate Synthase"/>
    <property type="match status" value="1"/>
</dbReference>
<dbReference type="GO" id="GO:0010333">
    <property type="term" value="F:terpene synthase activity"/>
    <property type="evidence" value="ECO:0007669"/>
    <property type="project" value="InterPro"/>
</dbReference>
<dbReference type="Pfam" id="PF01397">
    <property type="entry name" value="Terpene_synth"/>
    <property type="match status" value="1"/>
</dbReference>
<evidence type="ECO:0000256" key="2">
    <source>
        <dbReference type="ARBA" id="ARBA00004721"/>
    </source>
</evidence>
<keyword evidence="9" id="KW-1185">Reference proteome</keyword>
<comment type="similarity">
    <text evidence="3">Belongs to the terpene synthase family.</text>
</comment>
<comment type="pathway">
    <text evidence="2">Secondary metabolite biosynthesis; terpenoid biosynthesis.</text>
</comment>
<evidence type="ECO:0000259" key="7">
    <source>
        <dbReference type="Pfam" id="PF03936"/>
    </source>
</evidence>
<name>A0AAF0PP52_SOLVR</name>
<evidence type="ECO:0000313" key="9">
    <source>
        <dbReference type="Proteomes" id="UP001234989"/>
    </source>
</evidence>
<organism evidence="8 9">
    <name type="scientific">Solanum verrucosum</name>
    <dbReference type="NCBI Taxonomy" id="315347"/>
    <lineage>
        <taxon>Eukaryota</taxon>
        <taxon>Viridiplantae</taxon>
        <taxon>Streptophyta</taxon>
        <taxon>Embryophyta</taxon>
        <taxon>Tracheophyta</taxon>
        <taxon>Spermatophyta</taxon>
        <taxon>Magnoliopsida</taxon>
        <taxon>eudicotyledons</taxon>
        <taxon>Gunneridae</taxon>
        <taxon>Pentapetalae</taxon>
        <taxon>asterids</taxon>
        <taxon>lamiids</taxon>
        <taxon>Solanales</taxon>
        <taxon>Solanaceae</taxon>
        <taxon>Solanoideae</taxon>
        <taxon>Solaneae</taxon>
        <taxon>Solanum</taxon>
    </lineage>
</organism>